<comment type="caution">
    <text evidence="3">The sequence shown here is derived from an EMBL/GenBank/DDBJ whole genome shotgun (WGS) entry which is preliminary data.</text>
</comment>
<keyword evidence="4" id="KW-1185">Reference proteome</keyword>
<proteinExistence type="predicted"/>
<evidence type="ECO:0000313" key="4">
    <source>
        <dbReference type="Proteomes" id="UP000293360"/>
    </source>
</evidence>
<dbReference type="STRING" id="155417.A0A4V1XC77"/>
<evidence type="ECO:0000313" key="3">
    <source>
        <dbReference type="EMBL" id="RYP08789.1"/>
    </source>
</evidence>
<accession>A0A4V1XC77</accession>
<dbReference type="EMBL" id="QJNU01000055">
    <property type="protein sequence ID" value="RYP08789.1"/>
    <property type="molecule type" value="Genomic_DNA"/>
</dbReference>
<keyword evidence="2" id="KW-0732">Signal</keyword>
<reference evidence="3 4" key="1">
    <citation type="submission" date="2018-06" db="EMBL/GenBank/DDBJ databases">
        <title>Complete Genomes of Monosporascus.</title>
        <authorList>
            <person name="Robinson A.J."/>
            <person name="Natvig D.O."/>
        </authorList>
    </citation>
    <scope>NUCLEOTIDE SEQUENCE [LARGE SCALE GENOMIC DNA]</scope>
    <source>
        <strain evidence="3 4">CBS 110550</strain>
    </source>
</reference>
<feature type="compositionally biased region" description="Polar residues" evidence="1">
    <location>
        <begin position="127"/>
        <end position="139"/>
    </location>
</feature>
<feature type="compositionally biased region" description="Low complexity" evidence="1">
    <location>
        <begin position="174"/>
        <end position="200"/>
    </location>
</feature>
<evidence type="ECO:0000256" key="2">
    <source>
        <dbReference type="SAM" id="SignalP"/>
    </source>
</evidence>
<protein>
    <submittedName>
        <fullName evidence="3">Uncharacterized protein</fullName>
    </submittedName>
</protein>
<sequence>MQHGAVPRILRLLLTVTALLPSPVALARPNLSGLRLVRDGGLRRREPHLVRARRGRGLPVPRLRRRPRPVETTVPRCPAYEGTMSYEPSYLPNFGASATSTAAATASGAAAKTGSAASGESTATATQGKAETGAQTTSADRIVATAPQLATTQTLMSSSFSLSSSSSPNPEDFPLPSESSLSSAGSSGIEEATMAPGATTSSSASRAAAAAVTTAGANALRIGVGAAGFLAGVIVGQVPVTGHKV</sequence>
<dbReference type="AlphaFoldDB" id="A0A4V1XC77"/>
<feature type="signal peptide" evidence="2">
    <location>
        <begin position="1"/>
        <end position="27"/>
    </location>
</feature>
<name>A0A4V1XC77_9PEZI</name>
<feature type="chain" id="PRO_5020382224" evidence="2">
    <location>
        <begin position="28"/>
        <end position="245"/>
    </location>
</feature>
<dbReference type="Proteomes" id="UP000293360">
    <property type="component" value="Unassembled WGS sequence"/>
</dbReference>
<feature type="region of interest" description="Disordered" evidence="1">
    <location>
        <begin position="159"/>
        <end position="200"/>
    </location>
</feature>
<feature type="compositionally biased region" description="Low complexity" evidence="1">
    <location>
        <begin position="112"/>
        <end position="126"/>
    </location>
</feature>
<gene>
    <name evidence="3" type="ORF">DL764_001700</name>
</gene>
<organism evidence="3 4">
    <name type="scientific">Monosporascus ibericus</name>
    <dbReference type="NCBI Taxonomy" id="155417"/>
    <lineage>
        <taxon>Eukaryota</taxon>
        <taxon>Fungi</taxon>
        <taxon>Dikarya</taxon>
        <taxon>Ascomycota</taxon>
        <taxon>Pezizomycotina</taxon>
        <taxon>Sordariomycetes</taxon>
        <taxon>Xylariomycetidae</taxon>
        <taxon>Xylariales</taxon>
        <taxon>Xylariales incertae sedis</taxon>
        <taxon>Monosporascus</taxon>
    </lineage>
</organism>
<evidence type="ECO:0000256" key="1">
    <source>
        <dbReference type="SAM" id="MobiDB-lite"/>
    </source>
</evidence>
<feature type="region of interest" description="Disordered" evidence="1">
    <location>
        <begin position="112"/>
        <end position="140"/>
    </location>
</feature>